<feature type="transmembrane region" description="Helical" evidence="10">
    <location>
        <begin position="138"/>
        <end position="156"/>
    </location>
</feature>
<evidence type="ECO:0000256" key="8">
    <source>
        <dbReference type="ARBA" id="ARBA00023170"/>
    </source>
</evidence>
<dbReference type="SUPFAM" id="SSF81321">
    <property type="entry name" value="Family A G protein-coupled receptor-like"/>
    <property type="match status" value="1"/>
</dbReference>
<feature type="transmembrane region" description="Helical" evidence="10">
    <location>
        <begin position="234"/>
        <end position="257"/>
    </location>
</feature>
<keyword evidence="9" id="KW-0807">Transducer</keyword>
<name>A0ABM1KNR9_GEKJA</name>
<evidence type="ECO:0000256" key="5">
    <source>
        <dbReference type="ARBA" id="ARBA00022989"/>
    </source>
</evidence>
<evidence type="ECO:0000256" key="6">
    <source>
        <dbReference type="ARBA" id="ARBA00023040"/>
    </source>
</evidence>
<dbReference type="PRINTS" id="PR00245">
    <property type="entry name" value="OLFACTORYR"/>
</dbReference>
<dbReference type="Proteomes" id="UP000694871">
    <property type="component" value="Unplaced"/>
</dbReference>
<keyword evidence="8" id="KW-0675">Receptor</keyword>
<feature type="transmembrane region" description="Helical" evidence="10">
    <location>
        <begin position="269"/>
        <end position="287"/>
    </location>
</feature>
<dbReference type="InterPro" id="IPR017452">
    <property type="entry name" value="GPCR_Rhodpsn_7TM"/>
</dbReference>
<evidence type="ECO:0000313" key="13">
    <source>
        <dbReference type="RefSeq" id="XP_015275356.1"/>
    </source>
</evidence>
<accession>A0ABM1KNR9</accession>
<evidence type="ECO:0000256" key="4">
    <source>
        <dbReference type="ARBA" id="ARBA00022725"/>
    </source>
</evidence>
<dbReference type="InterPro" id="IPR000276">
    <property type="entry name" value="GPCR_Rhodpsn"/>
</dbReference>
<keyword evidence="2" id="KW-1003">Cell membrane</keyword>
<dbReference type="RefSeq" id="XP_015275356.1">
    <property type="nucleotide sequence ID" value="XM_015419870.1"/>
</dbReference>
<keyword evidence="3 10" id="KW-0812">Transmembrane</keyword>
<keyword evidence="4" id="KW-0716">Sensory transduction</keyword>
<evidence type="ECO:0000256" key="3">
    <source>
        <dbReference type="ARBA" id="ARBA00022692"/>
    </source>
</evidence>
<keyword evidence="12" id="KW-1185">Reference proteome</keyword>
<dbReference type="Pfam" id="PF13853">
    <property type="entry name" value="7tm_4"/>
    <property type="match status" value="1"/>
</dbReference>
<gene>
    <name evidence="13" type="primary">LOC107117712</name>
</gene>
<evidence type="ECO:0000256" key="10">
    <source>
        <dbReference type="SAM" id="Phobius"/>
    </source>
</evidence>
<feature type="domain" description="G-protein coupled receptors family 1 profile" evidence="11">
    <location>
        <begin position="39"/>
        <end position="287"/>
    </location>
</feature>
<dbReference type="CDD" id="cd15227">
    <property type="entry name" value="7tmA_OR14-like"/>
    <property type="match status" value="1"/>
</dbReference>
<feature type="transmembrane region" description="Helical" evidence="10">
    <location>
        <begin position="197"/>
        <end position="222"/>
    </location>
</feature>
<dbReference type="InterPro" id="IPR050516">
    <property type="entry name" value="Olfactory_GPCR"/>
</dbReference>
<evidence type="ECO:0000256" key="1">
    <source>
        <dbReference type="ARBA" id="ARBA00004651"/>
    </source>
</evidence>
<organism evidence="12 13">
    <name type="scientific">Gekko japonicus</name>
    <name type="common">Schlegel's Japanese gecko</name>
    <dbReference type="NCBI Taxonomy" id="146911"/>
    <lineage>
        <taxon>Eukaryota</taxon>
        <taxon>Metazoa</taxon>
        <taxon>Chordata</taxon>
        <taxon>Craniata</taxon>
        <taxon>Vertebrata</taxon>
        <taxon>Euteleostomi</taxon>
        <taxon>Lepidosauria</taxon>
        <taxon>Squamata</taxon>
        <taxon>Bifurcata</taxon>
        <taxon>Gekkota</taxon>
        <taxon>Gekkonidae</taxon>
        <taxon>Gekkoninae</taxon>
        <taxon>Gekko</taxon>
    </lineage>
</organism>
<dbReference type="Gene3D" id="1.20.1070.10">
    <property type="entry name" value="Rhodopsin 7-helix transmembrane proteins"/>
    <property type="match status" value="1"/>
</dbReference>
<keyword evidence="5 10" id="KW-1133">Transmembrane helix</keyword>
<keyword evidence="4" id="KW-0552">Olfaction</keyword>
<evidence type="ECO:0000259" key="11">
    <source>
        <dbReference type="PROSITE" id="PS50262"/>
    </source>
</evidence>
<proteinExistence type="predicted"/>
<dbReference type="PRINTS" id="PR00237">
    <property type="entry name" value="GPCRRHODOPSN"/>
</dbReference>
<protein>
    <submittedName>
        <fullName evidence="13">Olfactory receptor 14I1-like</fullName>
    </submittedName>
</protein>
<keyword evidence="6" id="KW-0297">G-protein coupled receptor</keyword>
<evidence type="ECO:0000256" key="9">
    <source>
        <dbReference type="ARBA" id="ARBA00023224"/>
    </source>
</evidence>
<feature type="transmembrane region" description="Helical" evidence="10">
    <location>
        <begin position="96"/>
        <end position="117"/>
    </location>
</feature>
<reference evidence="13" key="1">
    <citation type="submission" date="2025-08" db="UniProtKB">
        <authorList>
            <consortium name="RefSeq"/>
        </authorList>
    </citation>
    <scope>IDENTIFICATION</scope>
</reference>
<sequence length="316" mass="35460">MSNLTFKSEFLLLEFSEVRELQILHFLVFLVLYLATMTGNLLIILAIAFDHHLHTPMYFFLMNLAILDISSVSVIIPKSMANSITSSRSISYSGCVAQVFFYFLFASTDFAILTVMARDRYVAICNPLQYERIMHKRACVQMACSAWITCFLYAAMHTGSTFSMSFCSKVVNQFFCEIPSLLNISCSDLYLVEVGLLVFGCSLSLGCFIFIFVTYVHIFSAVLKIPSVHGQRKALSTCIPHLTVVCLFESTAVLAYTRSPTNSSSGQDLVIAIIYSMVPPLMNPVVYSMRNKNIKVALWKLLAIRHTSDSISRIVL</sequence>
<feature type="transmembrane region" description="Helical" evidence="10">
    <location>
        <begin position="23"/>
        <end position="49"/>
    </location>
</feature>
<feature type="transmembrane region" description="Helical" evidence="10">
    <location>
        <begin position="56"/>
        <end position="76"/>
    </location>
</feature>
<dbReference type="PROSITE" id="PS50262">
    <property type="entry name" value="G_PROTEIN_RECEP_F1_2"/>
    <property type="match status" value="1"/>
</dbReference>
<evidence type="ECO:0000256" key="2">
    <source>
        <dbReference type="ARBA" id="ARBA00022475"/>
    </source>
</evidence>
<keyword evidence="7 10" id="KW-0472">Membrane</keyword>
<evidence type="ECO:0000256" key="7">
    <source>
        <dbReference type="ARBA" id="ARBA00023136"/>
    </source>
</evidence>
<comment type="subcellular location">
    <subcellularLocation>
        <location evidence="1">Cell membrane</location>
        <topology evidence="1">Multi-pass membrane protein</topology>
    </subcellularLocation>
</comment>
<dbReference type="InterPro" id="IPR000725">
    <property type="entry name" value="Olfact_rcpt"/>
</dbReference>
<dbReference type="PANTHER" id="PTHR26452">
    <property type="entry name" value="OLFACTORY RECEPTOR"/>
    <property type="match status" value="1"/>
</dbReference>
<evidence type="ECO:0000313" key="12">
    <source>
        <dbReference type="Proteomes" id="UP000694871"/>
    </source>
</evidence>
<dbReference type="GeneID" id="107117712"/>